<organism evidence="3 4">
    <name type="scientific">Ophiocordyceps camponoti-floridani</name>
    <dbReference type="NCBI Taxonomy" id="2030778"/>
    <lineage>
        <taxon>Eukaryota</taxon>
        <taxon>Fungi</taxon>
        <taxon>Dikarya</taxon>
        <taxon>Ascomycota</taxon>
        <taxon>Pezizomycotina</taxon>
        <taxon>Sordariomycetes</taxon>
        <taxon>Hypocreomycetidae</taxon>
        <taxon>Hypocreales</taxon>
        <taxon>Ophiocordycipitaceae</taxon>
        <taxon>Ophiocordyceps</taxon>
    </lineage>
</organism>
<sequence>MHQHRIYRAVAVLLLVPAVLTVPLPHDYNGLMRYLAPSSPLSDTPKDIASWTRRSRCASLSCVWTSLVHNLVSATLNQADELDELKNFIVYALDDEPPTTNDDGDYVEWRDGPRSTNDFAPCDESRLRAVTADDDGDDGYLPYPRQPPLLMAIAFAALTLGIFCLWGIHRNAVRLCLEEKTPPTALSQEGALTVYVKKRPLE</sequence>
<keyword evidence="4" id="KW-1185">Reference proteome</keyword>
<feature type="transmembrane region" description="Helical" evidence="1">
    <location>
        <begin position="149"/>
        <end position="168"/>
    </location>
</feature>
<accession>A0A8H4Q6U9</accession>
<keyword evidence="2" id="KW-0732">Signal</keyword>
<dbReference type="AlphaFoldDB" id="A0A8H4Q6U9"/>
<keyword evidence="1" id="KW-0472">Membrane</keyword>
<reference evidence="3 4" key="1">
    <citation type="journal article" date="2020" name="G3 (Bethesda)">
        <title>Genetic Underpinnings of Host Manipulation by Ophiocordyceps as Revealed by Comparative Transcriptomics.</title>
        <authorList>
            <person name="Will I."/>
            <person name="Das B."/>
            <person name="Trinh T."/>
            <person name="Brachmann A."/>
            <person name="Ohm R.A."/>
            <person name="de Bekker C."/>
        </authorList>
    </citation>
    <scope>NUCLEOTIDE SEQUENCE [LARGE SCALE GENOMIC DNA]</scope>
    <source>
        <strain evidence="3 4">EC05</strain>
    </source>
</reference>
<evidence type="ECO:0008006" key="5">
    <source>
        <dbReference type="Google" id="ProtNLM"/>
    </source>
</evidence>
<gene>
    <name evidence="3" type="ORF">GQ602_004199</name>
</gene>
<keyword evidence="1" id="KW-1133">Transmembrane helix</keyword>
<feature type="chain" id="PRO_5034748472" description="Autophagy-related protein 27" evidence="2">
    <location>
        <begin position="22"/>
        <end position="202"/>
    </location>
</feature>
<proteinExistence type="predicted"/>
<evidence type="ECO:0000256" key="1">
    <source>
        <dbReference type="SAM" id="Phobius"/>
    </source>
</evidence>
<dbReference type="EMBL" id="JAACLJ010000004">
    <property type="protein sequence ID" value="KAF4587506.1"/>
    <property type="molecule type" value="Genomic_DNA"/>
</dbReference>
<keyword evidence="1" id="KW-0812">Transmembrane</keyword>
<dbReference type="Proteomes" id="UP000562929">
    <property type="component" value="Unassembled WGS sequence"/>
</dbReference>
<evidence type="ECO:0000256" key="2">
    <source>
        <dbReference type="SAM" id="SignalP"/>
    </source>
</evidence>
<protein>
    <recommendedName>
        <fullName evidence="5">Autophagy-related protein 27</fullName>
    </recommendedName>
</protein>
<comment type="caution">
    <text evidence="3">The sequence shown here is derived from an EMBL/GenBank/DDBJ whole genome shotgun (WGS) entry which is preliminary data.</text>
</comment>
<feature type="signal peptide" evidence="2">
    <location>
        <begin position="1"/>
        <end position="21"/>
    </location>
</feature>
<evidence type="ECO:0000313" key="4">
    <source>
        <dbReference type="Proteomes" id="UP000562929"/>
    </source>
</evidence>
<evidence type="ECO:0000313" key="3">
    <source>
        <dbReference type="EMBL" id="KAF4587506.1"/>
    </source>
</evidence>
<dbReference type="OrthoDB" id="4225201at2759"/>
<name>A0A8H4Q6U9_9HYPO</name>